<evidence type="ECO:0000259" key="3">
    <source>
        <dbReference type="SMART" id="SM00470"/>
    </source>
</evidence>
<evidence type="ECO:0000313" key="4">
    <source>
        <dbReference type="EMBL" id="GAA5503624.1"/>
    </source>
</evidence>
<proteinExistence type="inferred from homology"/>
<comment type="caution">
    <text evidence="4">The sequence shown here is derived from an EMBL/GenBank/DDBJ whole genome shotgun (WGS) entry which is preliminary data.</text>
</comment>
<dbReference type="InterPro" id="IPR036086">
    <property type="entry name" value="ParB/Sulfiredoxin_sf"/>
</dbReference>
<gene>
    <name evidence="4" type="primary">noc_6</name>
    <name evidence="4" type="ORF">Dxin01_03383</name>
</gene>
<dbReference type="InterPro" id="IPR003115">
    <property type="entry name" value="ParB_N"/>
</dbReference>
<dbReference type="PANTHER" id="PTHR33375">
    <property type="entry name" value="CHROMOSOME-PARTITIONING PROTEIN PARB-RELATED"/>
    <property type="match status" value="1"/>
</dbReference>
<dbReference type="EMBL" id="BAABRN010000058">
    <property type="protein sequence ID" value="GAA5503624.1"/>
    <property type="molecule type" value="Genomic_DNA"/>
</dbReference>
<keyword evidence="5" id="KW-1185">Reference proteome</keyword>
<dbReference type="InterPro" id="IPR050336">
    <property type="entry name" value="Chromosome_partition/occlusion"/>
</dbReference>
<dbReference type="PANTHER" id="PTHR33375:SF7">
    <property type="entry name" value="CHROMOSOME 2-PARTITIONING PROTEIN PARB-RELATED"/>
    <property type="match status" value="1"/>
</dbReference>
<feature type="region of interest" description="Disordered" evidence="2">
    <location>
        <begin position="1"/>
        <end position="62"/>
    </location>
</feature>
<dbReference type="RefSeq" id="WP_353543595.1">
    <property type="nucleotide sequence ID" value="NZ_BAABRN010000058.1"/>
</dbReference>
<dbReference type="Proteomes" id="UP001458946">
    <property type="component" value="Unassembled WGS sequence"/>
</dbReference>
<dbReference type="SUPFAM" id="SSF110849">
    <property type="entry name" value="ParB/Sulfiredoxin"/>
    <property type="match status" value="1"/>
</dbReference>
<dbReference type="Gene3D" id="3.90.1530.30">
    <property type="match status" value="1"/>
</dbReference>
<reference evidence="4 5" key="1">
    <citation type="submission" date="2024-02" db="EMBL/GenBank/DDBJ databases">
        <title>Deinococcus xinjiangensis NBRC 107630.</title>
        <authorList>
            <person name="Ichikawa N."/>
            <person name="Katano-Makiyama Y."/>
            <person name="Hidaka K."/>
        </authorList>
    </citation>
    <scope>NUCLEOTIDE SEQUENCE [LARGE SCALE GENOMIC DNA]</scope>
    <source>
        <strain evidence="4 5">NBRC 107630</strain>
    </source>
</reference>
<feature type="domain" description="ParB-like N-terminal" evidence="3">
    <location>
        <begin position="44"/>
        <end position="134"/>
    </location>
</feature>
<organism evidence="4 5">
    <name type="scientific">Deinococcus xinjiangensis</name>
    <dbReference type="NCBI Taxonomy" id="457454"/>
    <lineage>
        <taxon>Bacteria</taxon>
        <taxon>Thermotogati</taxon>
        <taxon>Deinococcota</taxon>
        <taxon>Deinococci</taxon>
        <taxon>Deinococcales</taxon>
        <taxon>Deinococcaceae</taxon>
        <taxon>Deinococcus</taxon>
    </lineage>
</organism>
<evidence type="ECO:0000313" key="5">
    <source>
        <dbReference type="Proteomes" id="UP001458946"/>
    </source>
</evidence>
<evidence type="ECO:0000256" key="2">
    <source>
        <dbReference type="SAM" id="MobiDB-lite"/>
    </source>
</evidence>
<comment type="similarity">
    <text evidence="1">Belongs to the ParB family.</text>
</comment>
<dbReference type="NCBIfam" id="TIGR00180">
    <property type="entry name" value="parB_part"/>
    <property type="match status" value="1"/>
</dbReference>
<accession>A0ABP9VEF6</accession>
<feature type="compositionally biased region" description="Basic and acidic residues" evidence="2">
    <location>
        <begin position="42"/>
        <end position="53"/>
    </location>
</feature>
<dbReference type="SMART" id="SM00470">
    <property type="entry name" value="ParB"/>
    <property type="match status" value="1"/>
</dbReference>
<dbReference type="InterPro" id="IPR004437">
    <property type="entry name" value="ParB/RepB/Spo0J"/>
</dbReference>
<name>A0ABP9VEF6_9DEIO</name>
<protein>
    <submittedName>
        <fullName evidence="4">Nucleoid occlusion protein</fullName>
    </submittedName>
</protein>
<dbReference type="Pfam" id="PF02195">
    <property type="entry name" value="ParB_N"/>
    <property type="match status" value="1"/>
</dbReference>
<evidence type="ECO:0000256" key="1">
    <source>
        <dbReference type="ARBA" id="ARBA00006295"/>
    </source>
</evidence>
<sequence>MSSQKKTRPKMQIGPLNGSSEAQAPSPPTLIAGFTSTQHQSQQRELRVDDIRPRSHQPRRTFLPDSIEQLTQSVRTHGILQPLSVHHQSGQYELIAGERRLRAARAAGLAEVPVRIFENLSDSQIQQLAALENLQREDLNPVDEADAVMDILSAELEVPRERLTGRLERWRTLVMRNPHLIDVPEDDKRGIALIERTFPSLSRGSWTSFVANRLPVLRLPEPLISAVRAGELEYTKAVAIKSAAPIFHVMLLEQAHTMSIHELRKAVKESRLTPTDKEDFQKYNAQFNRLRHRLSNANILKLHQDERDYILKLLDEATAVLEGKTKAKKKIPRL</sequence>
<dbReference type="Gene3D" id="1.10.10.2830">
    <property type="match status" value="1"/>
</dbReference>